<reference evidence="3 4" key="1">
    <citation type="submission" date="2019-08" db="EMBL/GenBank/DDBJ databases">
        <title>Selenomonas sp. mPRGC5 and Selenomonas sp. mPRGC8 isolated from ruminal fluid of dairy goat (Capra hircus).</title>
        <authorList>
            <person name="Poothong S."/>
            <person name="Nuengjamnong C."/>
            <person name="Tanasupawat S."/>
        </authorList>
    </citation>
    <scope>NUCLEOTIDE SEQUENCE [LARGE SCALE GENOMIC DNA]</scope>
    <source>
        <strain evidence="4">mPRGC5</strain>
    </source>
</reference>
<name>A0A5D6W4C6_9FIRM</name>
<dbReference type="AlphaFoldDB" id="A0A5D6W4C6"/>
<protein>
    <submittedName>
        <fullName evidence="3">NAD-dependent epimerase/dehydratase family protein</fullName>
    </submittedName>
</protein>
<organism evidence="3 4">
    <name type="scientific">Selenomonas ruminis</name>
    <dbReference type="NCBI Taxonomy" id="2593411"/>
    <lineage>
        <taxon>Bacteria</taxon>
        <taxon>Bacillati</taxon>
        <taxon>Bacillota</taxon>
        <taxon>Negativicutes</taxon>
        <taxon>Selenomonadales</taxon>
        <taxon>Selenomonadaceae</taxon>
        <taxon>Selenomonas</taxon>
    </lineage>
</organism>
<dbReference type="InterPro" id="IPR001509">
    <property type="entry name" value="Epimerase_deHydtase"/>
</dbReference>
<keyword evidence="4" id="KW-1185">Reference proteome</keyword>
<dbReference type="Gene3D" id="3.40.50.720">
    <property type="entry name" value="NAD(P)-binding Rossmann-like Domain"/>
    <property type="match status" value="1"/>
</dbReference>
<sequence length="307" mass="33518">MKVLVTGGAGFIGSHVVRRLLTDGHAITVLDNGSTGDFANVPSDCDSWEMDVRSAAVIPRIMKARFDAIVHLAAQTTVKDSLADPAFDAMENIIGTVNILEAARKSDVQRVVFSSAAAVYGDVPENQQPVGELQERKPNSFYGLSKKTVEDYLIMYQRRYGLPYIILRLADVYGERQSDSGEGGVIRAFIKKIKENSAITIYGQGLAQDFIYAGDVAEGIYAALFTEEVNAIYNLSSGTVTDSQALVRLLEDVTWKKLEVVSGAAGSQQQGNLVLDYAKACEKLGWKPRTSLKKGLKKTVSYFTEND</sequence>
<gene>
    <name evidence="3" type="ORF">FZ040_09665</name>
</gene>
<feature type="domain" description="NAD-dependent epimerase/dehydratase" evidence="2">
    <location>
        <begin position="3"/>
        <end position="235"/>
    </location>
</feature>
<proteinExistence type="inferred from homology"/>
<dbReference type="InterPro" id="IPR036291">
    <property type="entry name" value="NAD(P)-bd_dom_sf"/>
</dbReference>
<dbReference type="OrthoDB" id="9766450at2"/>
<dbReference type="SUPFAM" id="SSF51735">
    <property type="entry name" value="NAD(P)-binding Rossmann-fold domains"/>
    <property type="match status" value="1"/>
</dbReference>
<dbReference type="PANTHER" id="PTHR43000">
    <property type="entry name" value="DTDP-D-GLUCOSE 4,6-DEHYDRATASE-RELATED"/>
    <property type="match status" value="1"/>
</dbReference>
<dbReference type="Proteomes" id="UP000323646">
    <property type="component" value="Unassembled WGS sequence"/>
</dbReference>
<evidence type="ECO:0000313" key="3">
    <source>
        <dbReference type="EMBL" id="TYZ21658.1"/>
    </source>
</evidence>
<dbReference type="Pfam" id="PF01370">
    <property type="entry name" value="Epimerase"/>
    <property type="match status" value="1"/>
</dbReference>
<dbReference type="RefSeq" id="WP_149171787.1">
    <property type="nucleotide sequence ID" value="NZ_VTOY01000008.1"/>
</dbReference>
<comment type="similarity">
    <text evidence="1">Belongs to the NAD(P)-dependent epimerase/dehydratase family.</text>
</comment>
<evidence type="ECO:0000256" key="1">
    <source>
        <dbReference type="ARBA" id="ARBA00007637"/>
    </source>
</evidence>
<accession>A0A5D6W4C6</accession>
<dbReference type="Gene3D" id="3.90.25.10">
    <property type="entry name" value="UDP-galactose 4-epimerase, domain 1"/>
    <property type="match status" value="1"/>
</dbReference>
<comment type="caution">
    <text evidence="3">The sequence shown here is derived from an EMBL/GenBank/DDBJ whole genome shotgun (WGS) entry which is preliminary data.</text>
</comment>
<dbReference type="EMBL" id="VTOY01000008">
    <property type="protein sequence ID" value="TYZ21658.1"/>
    <property type="molecule type" value="Genomic_DNA"/>
</dbReference>
<evidence type="ECO:0000313" key="4">
    <source>
        <dbReference type="Proteomes" id="UP000323646"/>
    </source>
</evidence>
<evidence type="ECO:0000259" key="2">
    <source>
        <dbReference type="Pfam" id="PF01370"/>
    </source>
</evidence>